<dbReference type="Pfam" id="PF05099">
    <property type="entry name" value="TerB"/>
    <property type="match status" value="1"/>
</dbReference>
<accession>A0ABW3HQ72</accession>
<evidence type="ECO:0000259" key="1">
    <source>
        <dbReference type="Pfam" id="PF05099"/>
    </source>
</evidence>
<evidence type="ECO:0000313" key="2">
    <source>
        <dbReference type="EMBL" id="MFD0959618.1"/>
    </source>
</evidence>
<gene>
    <name evidence="2" type="ORF">ACFQ2I_09445</name>
</gene>
<sequence>MFLHFLEQQAHQQAFLEIAHLAAKADGNVNWKERGKLRSYIEEMGLLDEDINLSNTRSLVEVLSVVQDKRVQKIMLIEILMLLYTDGDYNDEEKEIVTEMKELFGFSDETFESMRAWVIAMDKLKVEGIKLILNA</sequence>
<comment type="caution">
    <text evidence="2">The sequence shown here is derived from an EMBL/GenBank/DDBJ whole genome shotgun (WGS) entry which is preliminary data.</text>
</comment>
<dbReference type="SUPFAM" id="SSF158682">
    <property type="entry name" value="TerB-like"/>
    <property type="match status" value="1"/>
</dbReference>
<reference evidence="3" key="1">
    <citation type="journal article" date="2019" name="Int. J. Syst. Evol. Microbiol.">
        <title>The Global Catalogue of Microorganisms (GCM) 10K type strain sequencing project: providing services to taxonomists for standard genome sequencing and annotation.</title>
        <authorList>
            <consortium name="The Broad Institute Genomics Platform"/>
            <consortium name="The Broad Institute Genome Sequencing Center for Infectious Disease"/>
            <person name="Wu L."/>
            <person name="Ma J."/>
        </authorList>
    </citation>
    <scope>NUCLEOTIDE SEQUENCE [LARGE SCALE GENOMIC DNA]</scope>
    <source>
        <strain evidence="3">CCUG 59129</strain>
    </source>
</reference>
<dbReference type="Gene3D" id="1.10.3680.10">
    <property type="entry name" value="TerB-like"/>
    <property type="match status" value="1"/>
</dbReference>
<feature type="domain" description="Co-chaperone DjlA N-terminal" evidence="1">
    <location>
        <begin position="21"/>
        <end position="116"/>
    </location>
</feature>
<dbReference type="RefSeq" id="WP_377563794.1">
    <property type="nucleotide sequence ID" value="NZ_JBHTJZ010000009.1"/>
</dbReference>
<organism evidence="2 3">
    <name type="scientific">Paenibacillus chungangensis</name>
    <dbReference type="NCBI Taxonomy" id="696535"/>
    <lineage>
        <taxon>Bacteria</taxon>
        <taxon>Bacillati</taxon>
        <taxon>Bacillota</taxon>
        <taxon>Bacilli</taxon>
        <taxon>Bacillales</taxon>
        <taxon>Paenibacillaceae</taxon>
        <taxon>Paenibacillus</taxon>
    </lineage>
</organism>
<dbReference type="InterPro" id="IPR029024">
    <property type="entry name" value="TerB-like"/>
</dbReference>
<protein>
    <submittedName>
        <fullName evidence="2">TerB family tellurite resistance protein</fullName>
    </submittedName>
</protein>
<dbReference type="Proteomes" id="UP001596989">
    <property type="component" value="Unassembled WGS sequence"/>
</dbReference>
<dbReference type="InterPro" id="IPR007791">
    <property type="entry name" value="DjlA_N"/>
</dbReference>
<dbReference type="EMBL" id="JBHTJZ010000009">
    <property type="protein sequence ID" value="MFD0959618.1"/>
    <property type="molecule type" value="Genomic_DNA"/>
</dbReference>
<evidence type="ECO:0000313" key="3">
    <source>
        <dbReference type="Proteomes" id="UP001596989"/>
    </source>
</evidence>
<proteinExistence type="predicted"/>
<name>A0ABW3HQ72_9BACL</name>
<keyword evidence="3" id="KW-1185">Reference proteome</keyword>